<dbReference type="PROSITE" id="PS50928">
    <property type="entry name" value="ABC_TM1"/>
    <property type="match status" value="1"/>
</dbReference>
<evidence type="ECO:0000256" key="5">
    <source>
        <dbReference type="ARBA" id="ARBA00022989"/>
    </source>
</evidence>
<accession>A0A2A5C8P3</accession>
<dbReference type="GO" id="GO:0055085">
    <property type="term" value="P:transmembrane transport"/>
    <property type="evidence" value="ECO:0007669"/>
    <property type="project" value="InterPro"/>
</dbReference>
<dbReference type="PANTHER" id="PTHR30151">
    <property type="entry name" value="ALKANE SULFONATE ABC TRANSPORTER-RELATED, MEMBRANE SUBUNIT"/>
    <property type="match status" value="1"/>
</dbReference>
<dbReference type="SUPFAM" id="SSF161098">
    <property type="entry name" value="MetI-like"/>
    <property type="match status" value="1"/>
</dbReference>
<name>A0A2A5C8P3_9GAMM</name>
<comment type="similarity">
    <text evidence="7">Belongs to the binding-protein-dependent transport system permease family.</text>
</comment>
<keyword evidence="5 7" id="KW-1133">Transmembrane helix</keyword>
<feature type="transmembrane region" description="Helical" evidence="7">
    <location>
        <begin position="61"/>
        <end position="81"/>
    </location>
</feature>
<evidence type="ECO:0000256" key="3">
    <source>
        <dbReference type="ARBA" id="ARBA00022475"/>
    </source>
</evidence>
<organism evidence="9 10">
    <name type="scientific">SAR86 cluster bacterium</name>
    <dbReference type="NCBI Taxonomy" id="2030880"/>
    <lineage>
        <taxon>Bacteria</taxon>
        <taxon>Pseudomonadati</taxon>
        <taxon>Pseudomonadota</taxon>
        <taxon>Gammaproteobacteria</taxon>
        <taxon>SAR86 cluster</taxon>
    </lineage>
</organism>
<evidence type="ECO:0000256" key="2">
    <source>
        <dbReference type="ARBA" id="ARBA00022448"/>
    </source>
</evidence>
<comment type="subcellular location">
    <subcellularLocation>
        <location evidence="1 7">Cell membrane</location>
        <topology evidence="1 7">Multi-pass membrane protein</topology>
    </subcellularLocation>
</comment>
<dbReference type="InterPro" id="IPR035906">
    <property type="entry name" value="MetI-like_sf"/>
</dbReference>
<dbReference type="Gene3D" id="1.10.3720.10">
    <property type="entry name" value="MetI-like"/>
    <property type="match status" value="1"/>
</dbReference>
<evidence type="ECO:0000256" key="4">
    <source>
        <dbReference type="ARBA" id="ARBA00022692"/>
    </source>
</evidence>
<feature type="transmembrane region" description="Helical" evidence="7">
    <location>
        <begin position="209"/>
        <end position="230"/>
    </location>
</feature>
<dbReference type="InterPro" id="IPR000515">
    <property type="entry name" value="MetI-like"/>
</dbReference>
<sequence>MRIFVIIFLLGLWALADLIELFNPAVIPPIKEVAAALITILYRPEFYSAFMATLLDSIKGVIYAAVIAIPTGILIGMFPAIERATRVTLDFGRSFPVVALMPIFVLILGANSQMKVVIITIACFFPILLQTIYGARRLEPTIVDTVLSYRIPFHLRFFKVILPAASPFISTGIKIAISISILVAVGTELIIQITGLGAQINLSRTFNEVAIAFAYVIYAGLLGVFLTTIWDQFESRLLSWYRLASKVE</sequence>
<dbReference type="Proteomes" id="UP000228987">
    <property type="component" value="Unassembled WGS sequence"/>
</dbReference>
<evidence type="ECO:0000256" key="6">
    <source>
        <dbReference type="ARBA" id="ARBA00023136"/>
    </source>
</evidence>
<protein>
    <submittedName>
        <fullName evidence="9">ABC transporter</fullName>
    </submittedName>
</protein>
<keyword evidence="3" id="KW-1003">Cell membrane</keyword>
<evidence type="ECO:0000256" key="7">
    <source>
        <dbReference type="RuleBase" id="RU363032"/>
    </source>
</evidence>
<evidence type="ECO:0000313" key="9">
    <source>
        <dbReference type="EMBL" id="PCJ39841.1"/>
    </source>
</evidence>
<keyword evidence="4 7" id="KW-0812">Transmembrane</keyword>
<dbReference type="GO" id="GO:0005886">
    <property type="term" value="C:plasma membrane"/>
    <property type="evidence" value="ECO:0007669"/>
    <property type="project" value="UniProtKB-SubCell"/>
</dbReference>
<evidence type="ECO:0000259" key="8">
    <source>
        <dbReference type="PROSITE" id="PS50928"/>
    </source>
</evidence>
<gene>
    <name evidence="9" type="ORF">COA71_13080</name>
</gene>
<feature type="domain" description="ABC transmembrane type-1" evidence="8">
    <location>
        <begin position="50"/>
        <end position="228"/>
    </location>
</feature>
<proteinExistence type="inferred from homology"/>
<feature type="transmembrane region" description="Helical" evidence="7">
    <location>
        <begin position="175"/>
        <end position="197"/>
    </location>
</feature>
<evidence type="ECO:0000313" key="10">
    <source>
        <dbReference type="Proteomes" id="UP000228987"/>
    </source>
</evidence>
<dbReference type="AlphaFoldDB" id="A0A2A5C8P3"/>
<feature type="transmembrane region" description="Helical" evidence="7">
    <location>
        <begin position="116"/>
        <end position="135"/>
    </location>
</feature>
<feature type="transmembrane region" description="Helical" evidence="7">
    <location>
        <begin position="93"/>
        <end position="110"/>
    </location>
</feature>
<comment type="caution">
    <text evidence="9">The sequence shown here is derived from an EMBL/GenBank/DDBJ whole genome shotgun (WGS) entry which is preliminary data.</text>
</comment>
<dbReference type="EMBL" id="NVWI01000012">
    <property type="protein sequence ID" value="PCJ39841.1"/>
    <property type="molecule type" value="Genomic_DNA"/>
</dbReference>
<keyword evidence="6 7" id="KW-0472">Membrane</keyword>
<keyword evidence="2 7" id="KW-0813">Transport</keyword>
<evidence type="ECO:0000256" key="1">
    <source>
        <dbReference type="ARBA" id="ARBA00004651"/>
    </source>
</evidence>
<dbReference type="Pfam" id="PF00528">
    <property type="entry name" value="BPD_transp_1"/>
    <property type="match status" value="1"/>
</dbReference>
<dbReference type="PANTHER" id="PTHR30151:SF0">
    <property type="entry name" value="ABC TRANSPORTER PERMEASE PROTEIN MJ0413-RELATED"/>
    <property type="match status" value="1"/>
</dbReference>
<reference evidence="10" key="1">
    <citation type="submission" date="2017-08" db="EMBL/GenBank/DDBJ databases">
        <title>A dynamic microbial community with high functional redundancy inhabits the cold, oxic subseafloor aquifer.</title>
        <authorList>
            <person name="Tully B.J."/>
            <person name="Wheat C.G."/>
            <person name="Glazer B.T."/>
            <person name="Huber J.A."/>
        </authorList>
    </citation>
    <scope>NUCLEOTIDE SEQUENCE [LARGE SCALE GENOMIC DNA]</scope>
</reference>